<evidence type="ECO:0000256" key="1">
    <source>
        <dbReference type="ARBA" id="ARBA00006139"/>
    </source>
</evidence>
<dbReference type="NCBIfam" id="TIGR00077">
    <property type="entry name" value="lspA"/>
    <property type="match status" value="1"/>
</dbReference>
<comment type="caution">
    <text evidence="9">Lacks conserved residue(s) required for the propagation of feature annotation.</text>
</comment>
<dbReference type="HAMAP" id="MF_00161">
    <property type="entry name" value="LspA"/>
    <property type="match status" value="1"/>
</dbReference>
<feature type="compositionally biased region" description="Basic and acidic residues" evidence="12">
    <location>
        <begin position="222"/>
        <end position="231"/>
    </location>
</feature>
<evidence type="ECO:0000256" key="10">
    <source>
        <dbReference type="RuleBase" id="RU000594"/>
    </source>
</evidence>
<dbReference type="EMBL" id="CP117466">
    <property type="protein sequence ID" value="WDA13348.1"/>
    <property type="molecule type" value="Genomic_DNA"/>
</dbReference>
<evidence type="ECO:0000256" key="12">
    <source>
        <dbReference type="SAM" id="MobiDB-lite"/>
    </source>
</evidence>
<evidence type="ECO:0000313" key="14">
    <source>
        <dbReference type="Proteomes" id="UP001216899"/>
    </source>
</evidence>
<dbReference type="InterPro" id="IPR001872">
    <property type="entry name" value="Peptidase_A8"/>
</dbReference>
<name>A0ABY7UX27_9RHOB</name>
<gene>
    <name evidence="9 13" type="primary">lspA</name>
    <name evidence="13" type="ORF">PRL19_03600</name>
</gene>
<feature type="active site" evidence="9">
    <location>
        <position position="139"/>
    </location>
</feature>
<comment type="pathway">
    <text evidence="9">Protein modification; lipoprotein biosynthesis (signal peptide cleavage).</text>
</comment>
<sequence length="231" mass="25052">MAAPAKPAARKARPAPQPARSDMRPVIWVALAIFLADQALKYVVVHMLDLDRVRSIDVFPPWLNLRMAWNQGVNFGLMASDTDIMRWVLIGVALVICTWVWIWVWRAGLGRFARISAGLLIGGALGNVVDRVLYGAVADFLNMSLPGWQNPYSFNVADISIFAGALGLVLMPQPKTTETPAPAKPRTQRTAPKPPARPAPKVPSPPPAGPRQPDLFAPADQQGRDGDGKPG</sequence>
<dbReference type="RefSeq" id="WP_064503553.1">
    <property type="nucleotide sequence ID" value="NZ_CP089416.1"/>
</dbReference>
<comment type="subcellular location">
    <subcellularLocation>
        <location evidence="9">Cell membrane</location>
        <topology evidence="9">Multi-pass membrane protein</topology>
    </subcellularLocation>
</comment>
<keyword evidence="2 9" id="KW-1003">Cell membrane</keyword>
<feature type="transmembrane region" description="Helical" evidence="9">
    <location>
        <begin position="84"/>
        <end position="105"/>
    </location>
</feature>
<dbReference type="Pfam" id="PF01252">
    <property type="entry name" value="Peptidase_A8"/>
    <property type="match status" value="1"/>
</dbReference>
<evidence type="ECO:0000256" key="11">
    <source>
        <dbReference type="RuleBase" id="RU004181"/>
    </source>
</evidence>
<evidence type="ECO:0000256" key="7">
    <source>
        <dbReference type="ARBA" id="ARBA00022989"/>
    </source>
</evidence>
<accession>A0ABY7UX27</accession>
<comment type="catalytic activity">
    <reaction evidence="9 10">
        <text>Release of signal peptides from bacterial membrane prolipoproteins. Hydrolyzes -Xaa-Yaa-Zaa-|-(S,diacylglyceryl)Cys-, in which Xaa is hydrophobic (preferably Leu), and Yaa (Ala or Ser) and Zaa (Gly or Ala) have small, neutral side chains.</text>
        <dbReference type="EC" id="3.4.23.36"/>
    </reaction>
</comment>
<feature type="region of interest" description="Disordered" evidence="12">
    <location>
        <begin position="174"/>
        <end position="231"/>
    </location>
</feature>
<dbReference type="Proteomes" id="UP001216899">
    <property type="component" value="Chromosome"/>
</dbReference>
<dbReference type="PRINTS" id="PR00781">
    <property type="entry name" value="LIPOSIGPTASE"/>
</dbReference>
<keyword evidence="3 9" id="KW-0645">Protease</keyword>
<keyword evidence="7 9" id="KW-1133">Transmembrane helix</keyword>
<keyword evidence="14" id="KW-1185">Reference proteome</keyword>
<evidence type="ECO:0000256" key="3">
    <source>
        <dbReference type="ARBA" id="ARBA00022670"/>
    </source>
</evidence>
<dbReference type="PANTHER" id="PTHR33695">
    <property type="entry name" value="LIPOPROTEIN SIGNAL PEPTIDASE"/>
    <property type="match status" value="1"/>
</dbReference>
<evidence type="ECO:0000313" key="13">
    <source>
        <dbReference type="EMBL" id="WDA13348.1"/>
    </source>
</evidence>
<feature type="transmembrane region" description="Helical" evidence="9">
    <location>
        <begin position="152"/>
        <end position="171"/>
    </location>
</feature>
<dbReference type="GO" id="GO:0004190">
    <property type="term" value="F:aspartic-type endopeptidase activity"/>
    <property type="evidence" value="ECO:0007669"/>
    <property type="project" value="UniProtKB-EC"/>
</dbReference>
<proteinExistence type="inferred from homology"/>
<evidence type="ECO:0000256" key="9">
    <source>
        <dbReference type="HAMAP-Rule" id="MF_00161"/>
    </source>
</evidence>
<comment type="similarity">
    <text evidence="1 9 11">Belongs to the peptidase A8 family.</text>
</comment>
<keyword evidence="6 9" id="KW-0378">Hydrolase</keyword>
<evidence type="ECO:0000256" key="2">
    <source>
        <dbReference type="ARBA" id="ARBA00022475"/>
    </source>
</evidence>
<evidence type="ECO:0000256" key="4">
    <source>
        <dbReference type="ARBA" id="ARBA00022692"/>
    </source>
</evidence>
<keyword evidence="5 9" id="KW-0064">Aspartyl protease</keyword>
<feature type="compositionally biased region" description="Low complexity" evidence="12">
    <location>
        <begin position="174"/>
        <end position="191"/>
    </location>
</feature>
<evidence type="ECO:0000256" key="6">
    <source>
        <dbReference type="ARBA" id="ARBA00022801"/>
    </source>
</evidence>
<keyword evidence="4 9" id="KW-0812">Transmembrane</keyword>
<reference evidence="13 14" key="1">
    <citation type="submission" date="2023-02" db="EMBL/GenBank/DDBJ databases">
        <title>Whole genome sequenc of Paracoccus marcusii MBLB0836.</title>
        <authorList>
            <person name="Seo M.-J."/>
            <person name="Cho E.-S."/>
            <person name="Hwang C.Y."/>
        </authorList>
    </citation>
    <scope>NUCLEOTIDE SEQUENCE [LARGE SCALE GENOMIC DNA]</scope>
    <source>
        <strain evidence="13 14">MBLB0836</strain>
    </source>
</reference>
<comment type="function">
    <text evidence="9 10">This protein specifically catalyzes the removal of signal peptides from prolipoproteins.</text>
</comment>
<dbReference type="EC" id="3.4.23.36" evidence="9"/>
<evidence type="ECO:0000256" key="5">
    <source>
        <dbReference type="ARBA" id="ARBA00022750"/>
    </source>
</evidence>
<dbReference type="PANTHER" id="PTHR33695:SF1">
    <property type="entry name" value="LIPOPROTEIN SIGNAL PEPTIDASE"/>
    <property type="match status" value="1"/>
</dbReference>
<protein>
    <recommendedName>
        <fullName evidence="9">Lipoprotein signal peptidase</fullName>
        <ecNumber evidence="9">3.4.23.36</ecNumber>
    </recommendedName>
    <alternativeName>
        <fullName evidence="9">Prolipoprotein signal peptidase</fullName>
    </alternativeName>
    <alternativeName>
        <fullName evidence="9">Signal peptidase II</fullName>
        <shortName evidence="9">SPase II</shortName>
    </alternativeName>
</protein>
<dbReference type="PROSITE" id="PS00855">
    <property type="entry name" value="SPASE_II"/>
    <property type="match status" value="1"/>
</dbReference>
<feature type="active site" evidence="9">
    <location>
        <position position="158"/>
    </location>
</feature>
<feature type="compositionally biased region" description="Pro residues" evidence="12">
    <location>
        <begin position="192"/>
        <end position="210"/>
    </location>
</feature>
<keyword evidence="8 9" id="KW-0472">Membrane</keyword>
<feature type="transmembrane region" description="Helical" evidence="9">
    <location>
        <begin position="117"/>
        <end position="137"/>
    </location>
</feature>
<organism evidence="13 14">
    <name type="scientific">Paracoccus marcusii</name>
    <dbReference type="NCBI Taxonomy" id="59779"/>
    <lineage>
        <taxon>Bacteria</taxon>
        <taxon>Pseudomonadati</taxon>
        <taxon>Pseudomonadota</taxon>
        <taxon>Alphaproteobacteria</taxon>
        <taxon>Rhodobacterales</taxon>
        <taxon>Paracoccaceae</taxon>
        <taxon>Paracoccus</taxon>
    </lineage>
</organism>
<evidence type="ECO:0000256" key="8">
    <source>
        <dbReference type="ARBA" id="ARBA00023136"/>
    </source>
</evidence>